<evidence type="ECO:0000313" key="6">
    <source>
        <dbReference type="Proteomes" id="UP000230971"/>
    </source>
</evidence>
<dbReference type="AlphaFoldDB" id="A0A1X1RM78"/>
<dbReference type="Gene3D" id="3.40.50.720">
    <property type="entry name" value="NAD(P)-binding Rossmann-like Domain"/>
    <property type="match status" value="1"/>
</dbReference>
<dbReference type="PANTHER" id="PTHR14239:SF10">
    <property type="entry name" value="REDUCTASE"/>
    <property type="match status" value="1"/>
</dbReference>
<evidence type="ECO:0000256" key="1">
    <source>
        <dbReference type="ARBA" id="ARBA00023002"/>
    </source>
</evidence>
<dbReference type="GO" id="GO:0016491">
    <property type="term" value="F:oxidoreductase activity"/>
    <property type="evidence" value="ECO:0007669"/>
    <property type="project" value="UniProtKB-KW"/>
</dbReference>
<dbReference type="Proteomes" id="UP000230971">
    <property type="component" value="Unassembled WGS sequence"/>
</dbReference>
<reference evidence="4 6" key="2">
    <citation type="journal article" date="2017" name="Infect. Genet. Evol.">
        <title>The new phylogeny of the genus Mycobacterium: The old and the news.</title>
        <authorList>
            <person name="Tortoli E."/>
            <person name="Fedrizzi T."/>
            <person name="Meehan C.J."/>
            <person name="Trovato A."/>
            <person name="Grottola A."/>
            <person name="Giacobazzi E."/>
            <person name="Serpini G.F."/>
            <person name="Tagliazucchi S."/>
            <person name="Fabio A."/>
            <person name="Bettua C."/>
            <person name="Bertorelli R."/>
            <person name="Frascaro F."/>
            <person name="De Sanctis V."/>
            <person name="Pecorari M."/>
            <person name="Jousson O."/>
            <person name="Segata N."/>
            <person name="Cirillo D.M."/>
        </authorList>
    </citation>
    <scope>NUCLEOTIDE SEQUENCE [LARGE SCALE GENOMIC DNA]</scope>
    <source>
        <strain evidence="4 6">NCTC 12882</strain>
    </source>
</reference>
<dbReference type="STRING" id="28045.AWB95_17860"/>
<sequence>MKIAIIGAGNVGRALGTAWRNRGHDITFGVRNPDDPKYAALGAVRTNESAASAADVVVLCTPWQGTQQAVRDCGDLAGKVVVDCTNPLTPDFTALEVGLTSSGAEQVAVWAPGARVCKAMNQIGAPMMDSPQLPGTPVMFVCGDDDQAKSVTAGLVTELGFETVDVGELRLARLLEPYALLWIHLALRRGFGTNFGFGLLRGQS</sequence>
<comment type="caution">
    <text evidence="3">The sequence shown here is derived from an EMBL/GenBank/DDBJ whole genome shotgun (WGS) entry which is preliminary data.</text>
</comment>
<organism evidence="3 5">
    <name type="scientific">Mycobacterium celatum</name>
    <dbReference type="NCBI Taxonomy" id="28045"/>
    <lineage>
        <taxon>Bacteria</taxon>
        <taxon>Bacillati</taxon>
        <taxon>Actinomycetota</taxon>
        <taxon>Actinomycetes</taxon>
        <taxon>Mycobacteriales</taxon>
        <taxon>Mycobacteriaceae</taxon>
        <taxon>Mycobacterium</taxon>
    </lineage>
</organism>
<dbReference type="OrthoDB" id="3194817at2"/>
<feature type="domain" description="Pyrroline-5-carboxylate reductase catalytic N-terminal" evidence="2">
    <location>
        <begin position="2"/>
        <end position="87"/>
    </location>
</feature>
<dbReference type="Pfam" id="PF03807">
    <property type="entry name" value="F420_oxidored"/>
    <property type="match status" value="1"/>
</dbReference>
<keyword evidence="5" id="KW-1185">Reference proteome</keyword>
<evidence type="ECO:0000313" key="5">
    <source>
        <dbReference type="Proteomes" id="UP000193907"/>
    </source>
</evidence>
<accession>A0A1X1RM78</accession>
<dbReference type="PANTHER" id="PTHR14239">
    <property type="entry name" value="DUDULIN-RELATED"/>
    <property type="match status" value="1"/>
</dbReference>
<dbReference type="EMBL" id="PDKV01000048">
    <property type="protein sequence ID" value="PIB73681.1"/>
    <property type="molecule type" value="Genomic_DNA"/>
</dbReference>
<dbReference type="InterPro" id="IPR036291">
    <property type="entry name" value="NAD(P)-bd_dom_sf"/>
</dbReference>
<name>A0A1X1RM78_MYCCE</name>
<dbReference type="EMBL" id="LQOM01000039">
    <property type="protein sequence ID" value="ORV09373.1"/>
    <property type="molecule type" value="Genomic_DNA"/>
</dbReference>
<evidence type="ECO:0000313" key="4">
    <source>
        <dbReference type="EMBL" id="PIB73681.1"/>
    </source>
</evidence>
<reference evidence="3 5" key="1">
    <citation type="submission" date="2016-01" db="EMBL/GenBank/DDBJ databases">
        <title>The new phylogeny of the genus Mycobacterium.</title>
        <authorList>
            <person name="Tarcisio F."/>
            <person name="Conor M."/>
            <person name="Antonella G."/>
            <person name="Elisabetta G."/>
            <person name="Giulia F.S."/>
            <person name="Sara T."/>
            <person name="Anna F."/>
            <person name="Clotilde B."/>
            <person name="Roberto B."/>
            <person name="Veronica D.S."/>
            <person name="Fabio R."/>
            <person name="Monica P."/>
            <person name="Olivier J."/>
            <person name="Enrico T."/>
            <person name="Nicola S."/>
        </authorList>
    </citation>
    <scope>NUCLEOTIDE SEQUENCE [LARGE SCALE GENOMIC DNA]</scope>
    <source>
        <strain evidence="3 5">DSM 44243</strain>
    </source>
</reference>
<evidence type="ECO:0000259" key="2">
    <source>
        <dbReference type="Pfam" id="PF03807"/>
    </source>
</evidence>
<proteinExistence type="predicted"/>
<dbReference type="InterPro" id="IPR051267">
    <property type="entry name" value="STEAP_metalloreductase"/>
</dbReference>
<dbReference type="InterPro" id="IPR028939">
    <property type="entry name" value="P5C_Rdtase_cat_N"/>
</dbReference>
<dbReference type="SUPFAM" id="SSF51735">
    <property type="entry name" value="NAD(P)-binding Rossmann-fold domains"/>
    <property type="match status" value="1"/>
</dbReference>
<dbReference type="Proteomes" id="UP000193907">
    <property type="component" value="Unassembled WGS sequence"/>
</dbReference>
<evidence type="ECO:0000313" key="3">
    <source>
        <dbReference type="EMBL" id="ORV09373.1"/>
    </source>
</evidence>
<gene>
    <name evidence="3" type="ORF">AWB95_17860</name>
    <name evidence="4" type="ORF">CQY23_22790</name>
</gene>
<keyword evidence="1" id="KW-0560">Oxidoreductase</keyword>
<protein>
    <submittedName>
        <fullName evidence="3">Dinucleotide-binding enzyme</fullName>
    </submittedName>
</protein>